<dbReference type="PANTHER" id="PTHR16121:SF0">
    <property type="entry name" value="CAP-SPECIFIC MRNA (NUCLEOSIDE-2'-O-)-METHYLTRANSFERASE 1"/>
    <property type="match status" value="1"/>
</dbReference>
<keyword evidence="5" id="KW-1185">Reference proteome</keyword>
<dbReference type="EMBL" id="CAJVCH010107861">
    <property type="protein sequence ID" value="CAG7724277.1"/>
    <property type="molecule type" value="Genomic_DNA"/>
</dbReference>
<dbReference type="GO" id="GO:0032259">
    <property type="term" value="P:methylation"/>
    <property type="evidence" value="ECO:0007669"/>
    <property type="project" value="UniProtKB-KW"/>
</dbReference>
<dbReference type="InterPro" id="IPR050851">
    <property type="entry name" value="mRNA_Cap_2O-Ribose_MeTrfase"/>
</dbReference>
<gene>
    <name evidence="4" type="ORF">AFUS01_LOCUS13310</name>
</gene>
<dbReference type="GO" id="GO:0005737">
    <property type="term" value="C:cytoplasm"/>
    <property type="evidence" value="ECO:0007669"/>
    <property type="project" value="TreeGrafter"/>
</dbReference>
<dbReference type="GO" id="GO:0004483">
    <property type="term" value="F:methyltransferase cap1 activity"/>
    <property type="evidence" value="ECO:0007669"/>
    <property type="project" value="UniProtKB-UniRule"/>
</dbReference>
<dbReference type="AlphaFoldDB" id="A0A8J2NSF9"/>
<dbReference type="GO" id="GO:0016556">
    <property type="term" value="P:mRNA modification"/>
    <property type="evidence" value="ECO:0007669"/>
    <property type="project" value="UniProtKB-UniRule"/>
</dbReference>
<dbReference type="GO" id="GO:0005634">
    <property type="term" value="C:nucleus"/>
    <property type="evidence" value="ECO:0007669"/>
    <property type="project" value="UniProtKB-SubCell"/>
</dbReference>
<dbReference type="EC" id="2.1.1.57" evidence="1"/>
<dbReference type="GO" id="GO:0006370">
    <property type="term" value="P:7-methylguanosine mRNA capping"/>
    <property type="evidence" value="ECO:0007669"/>
    <property type="project" value="UniProtKB-UniRule"/>
</dbReference>
<keyword evidence="1" id="KW-0949">S-adenosyl-L-methionine</keyword>
<dbReference type="InterPro" id="IPR002877">
    <property type="entry name" value="RNA_MeTrfase_FtsJ_dom"/>
</dbReference>
<name>A0A8J2NSF9_9HEXA</name>
<evidence type="ECO:0000256" key="2">
    <source>
        <dbReference type="SAM" id="MobiDB-lite"/>
    </source>
</evidence>
<evidence type="ECO:0000313" key="5">
    <source>
        <dbReference type="Proteomes" id="UP000708208"/>
    </source>
</evidence>
<keyword evidence="1" id="KW-0506">mRNA capping</keyword>
<sequence>MDNRQILKAVKKVAPSPPSIGSGSSGVSRKLKPPPAPSIGSGSVASVSSSGAGSKRGSETSHRSGRSGSAKRSRSSLYPESESSDDEPDITPENRLKLIKEQSRILWIKANRVNWKLHYNNLLLGRKIDHIEPENYVYTTFCRSDLLQKLMDLKYKIRSNGADKFFELRAKLSSFVGMEGIIFHNPEAIRMANIDALMGYQLSNPKNFRGESLLGPNELLYFVDIYGAPGGAAEYFLWKKQWNAHGFGFTSKQLDYDLPVKPHYSAESFEAVYGFHGKKGQGDIYNPDEVDFFMRYVRKSTGFTGAHICIAQGGEMSIGDEDRKELRAKYLLMSEFMIALDVLREGGHFVCKIYDMFTSFTVGLIYLMYRTFDSVAIFKPETCLPASSDRYILCKYRKANRNILEIRRFLMDTLTAYRNSQRLSKGPNDDVADIIELVPFEAIRQSYSFYDHILSANVA</sequence>
<accession>A0A8J2NSF9</accession>
<comment type="catalytic activity">
    <reaction evidence="1">
        <text>a 5'-end (N(7)-methyl 5'-triphosphoguanosine)-ribonucleoside in mRNA + S-adenosyl-L-methionine = a 5'-end (N(7)-methyl 5'-triphosphoguanosine)-(2'-O-methyl-ribonucleoside) in mRNA + S-adenosyl-L-homocysteine + H(+)</text>
        <dbReference type="Rhea" id="RHEA:67020"/>
        <dbReference type="Rhea" id="RHEA-COMP:17167"/>
        <dbReference type="Rhea" id="RHEA-COMP:17168"/>
        <dbReference type="ChEBI" id="CHEBI:15378"/>
        <dbReference type="ChEBI" id="CHEBI:57856"/>
        <dbReference type="ChEBI" id="CHEBI:59789"/>
        <dbReference type="ChEBI" id="CHEBI:156461"/>
        <dbReference type="ChEBI" id="CHEBI:167609"/>
        <dbReference type="EC" id="2.1.1.57"/>
    </reaction>
</comment>
<keyword evidence="1" id="KW-0507">mRNA processing</keyword>
<dbReference type="PANTHER" id="PTHR16121">
    <property type="entry name" value="CAP-SPECIFIC MRNA (NUCLEOSIDE-2'-O-)-METHYLTRANSFERASE 1-RELATED"/>
    <property type="match status" value="1"/>
</dbReference>
<dbReference type="OrthoDB" id="10251234at2759"/>
<dbReference type="Pfam" id="PF01728">
    <property type="entry name" value="FtsJ"/>
    <property type="match status" value="1"/>
</dbReference>
<comment type="function">
    <text evidence="1">S-adenosyl-L-methionine-dependent methyltransferase that mediates RNA cap1 2'-O-ribose methylation to the 5'-cap structure of RNAs. Methylates the ribose of the first nucleotide of a m(7)GpppG-capped mRNA to produce m(7)GpppNmp (cap1).</text>
</comment>
<proteinExistence type="predicted"/>
<keyword evidence="1" id="KW-0539">Nucleus</keyword>
<feature type="compositionally biased region" description="Basic residues" evidence="2">
    <location>
        <begin position="63"/>
        <end position="74"/>
    </location>
</feature>
<feature type="region of interest" description="Disordered" evidence="2">
    <location>
        <begin position="1"/>
        <end position="94"/>
    </location>
</feature>
<comment type="subcellular location">
    <subcellularLocation>
        <location evidence="1">Nucleus</location>
    </subcellularLocation>
</comment>
<dbReference type="InterPro" id="IPR025816">
    <property type="entry name" value="RrmJ-type_MeTrfase"/>
</dbReference>
<dbReference type="Proteomes" id="UP000708208">
    <property type="component" value="Unassembled WGS sequence"/>
</dbReference>
<feature type="domain" description="RrmJ-type SAM-dependent 2'-O-MTase" evidence="3">
    <location>
        <begin position="182"/>
        <end position="398"/>
    </location>
</feature>
<organism evidence="4 5">
    <name type="scientific">Allacma fusca</name>
    <dbReference type="NCBI Taxonomy" id="39272"/>
    <lineage>
        <taxon>Eukaryota</taxon>
        <taxon>Metazoa</taxon>
        <taxon>Ecdysozoa</taxon>
        <taxon>Arthropoda</taxon>
        <taxon>Hexapoda</taxon>
        <taxon>Collembola</taxon>
        <taxon>Symphypleona</taxon>
        <taxon>Sminthuridae</taxon>
        <taxon>Allacma</taxon>
    </lineage>
</organism>
<keyword evidence="1" id="KW-0808">Transferase</keyword>
<evidence type="ECO:0000313" key="4">
    <source>
        <dbReference type="EMBL" id="CAG7724277.1"/>
    </source>
</evidence>
<keyword evidence="1" id="KW-0489">Methyltransferase</keyword>
<feature type="compositionally biased region" description="Low complexity" evidence="2">
    <location>
        <begin position="38"/>
        <end position="53"/>
    </location>
</feature>
<evidence type="ECO:0000259" key="3">
    <source>
        <dbReference type="PROSITE" id="PS51613"/>
    </source>
</evidence>
<comment type="caution">
    <text evidence="4">The sequence shown here is derived from an EMBL/GenBank/DDBJ whole genome shotgun (WGS) entry which is preliminary data.</text>
</comment>
<protein>
    <recommendedName>
        <fullName evidence="1">Cap-specific mRNA (nucleoside-2'-O-)-methyltransferase 1</fullName>
        <ecNumber evidence="1">2.1.1.57</ecNumber>
    </recommendedName>
    <alternativeName>
        <fullName evidence="1">Cap1 2'O-ribose methyltransferase 1</fullName>
    </alternativeName>
</protein>
<dbReference type="GO" id="GO:0003676">
    <property type="term" value="F:nucleic acid binding"/>
    <property type="evidence" value="ECO:0007669"/>
    <property type="project" value="UniProtKB-UniRule"/>
</dbReference>
<feature type="compositionally biased region" description="Low complexity" evidence="2">
    <location>
        <begin position="19"/>
        <end position="28"/>
    </location>
</feature>
<evidence type="ECO:0000256" key="1">
    <source>
        <dbReference type="RuleBase" id="RU368012"/>
    </source>
</evidence>
<reference evidence="4" key="1">
    <citation type="submission" date="2021-06" db="EMBL/GenBank/DDBJ databases">
        <authorList>
            <person name="Hodson N. C."/>
            <person name="Mongue J. A."/>
            <person name="Jaron S. K."/>
        </authorList>
    </citation>
    <scope>NUCLEOTIDE SEQUENCE</scope>
</reference>
<dbReference type="PROSITE" id="PS51613">
    <property type="entry name" value="SAM_MT_RRMJ"/>
    <property type="match status" value="1"/>
</dbReference>